<proteinExistence type="predicted"/>
<dbReference type="OrthoDB" id="3254248at2"/>
<feature type="compositionally biased region" description="Gly residues" evidence="7">
    <location>
        <begin position="76"/>
        <end position="85"/>
    </location>
</feature>
<protein>
    <submittedName>
        <fullName evidence="10">RDD family protein</fullName>
    </submittedName>
</protein>
<dbReference type="InterPro" id="IPR008984">
    <property type="entry name" value="SMAD_FHA_dom_sf"/>
</dbReference>
<evidence type="ECO:0000313" key="11">
    <source>
        <dbReference type="Proteomes" id="UP000076447"/>
    </source>
</evidence>
<dbReference type="Pfam" id="PF06271">
    <property type="entry name" value="RDD"/>
    <property type="match status" value="1"/>
</dbReference>
<dbReference type="RefSeq" id="WP_068707629.1">
    <property type="nucleotide sequence ID" value="NZ_LRIE01000059.1"/>
</dbReference>
<evidence type="ECO:0000259" key="9">
    <source>
        <dbReference type="PROSITE" id="PS50006"/>
    </source>
</evidence>
<keyword evidence="6 8" id="KW-0472">Membrane</keyword>
<dbReference type="PROSITE" id="PS50006">
    <property type="entry name" value="FHA_DOMAIN"/>
    <property type="match status" value="1"/>
</dbReference>
<dbReference type="PANTHER" id="PTHR36115">
    <property type="entry name" value="PROLINE-RICH ANTIGEN HOMOLOG-RELATED"/>
    <property type="match status" value="1"/>
</dbReference>
<feature type="domain" description="FHA" evidence="9">
    <location>
        <begin position="461"/>
        <end position="515"/>
    </location>
</feature>
<evidence type="ECO:0000256" key="2">
    <source>
        <dbReference type="ARBA" id="ARBA00022475"/>
    </source>
</evidence>
<evidence type="ECO:0000256" key="1">
    <source>
        <dbReference type="ARBA" id="ARBA00004651"/>
    </source>
</evidence>
<feature type="transmembrane region" description="Helical" evidence="8">
    <location>
        <begin position="113"/>
        <end position="137"/>
    </location>
</feature>
<sequence length="553" mass="54719">MSETTTCSACGTTQAAGSAFCAVCGTRFPRTGSPYAAGLSPDPVPDPVSEPVLGVTTEREVAAMTQRAYGLPAGPGQPGAPGASGGPAVSPESSVSWSTGGRTAPVAGVGRRFVAFLVDCAVIGLVAGGVVLGGLAALGVPLTGGMTVATQAQAEELLGSVTILWAVTGALGLVYWLGIWFWEGRTGRTIGNLLLGLRTVRAEDRSPLGFGRAALRWIVIGLGAIACGVGELLVALSPAFDKSGRGQGWHDKAAKAVVLDVRAVTPSASGGPHAPAEPFAAMPPTGAFAAPPTGYAAPAATPVQYSSAPPAGYAAPVAPGYPGAPQQVPVAHDPWAFSAAPAPQAGAQDGLITGVPGAPGASVPGGPSAQVAPSAPAEAPSSGGGLPGPTAQPPVTYAAPSAPPQQAPAAPVAPVANAAATDEDPDWDSTRFSVSDVRRDAPAGFVLELESGRRVTVTGTALIGRNPQSTGEGSVVLVAVEDPTRSVSKTHAEMGVDADGLWLVDRGSTNGTILTRPGGAPQVLEAGVRVAVTVGSVVQVGDRRLTIHPGGAA</sequence>
<dbReference type="EMBL" id="LRIE01000059">
    <property type="protein sequence ID" value="KZM36154.1"/>
    <property type="molecule type" value="Genomic_DNA"/>
</dbReference>
<dbReference type="InterPro" id="IPR051791">
    <property type="entry name" value="Pra-immunoreactive"/>
</dbReference>
<dbReference type="InterPro" id="IPR000253">
    <property type="entry name" value="FHA_dom"/>
</dbReference>
<dbReference type="PATRIC" id="fig|43678.3.peg.1224"/>
<evidence type="ECO:0000256" key="4">
    <source>
        <dbReference type="ARBA" id="ARBA00022692"/>
    </source>
</evidence>
<dbReference type="AlphaFoldDB" id="A0A163S9T9"/>
<feature type="region of interest" description="Disordered" evidence="7">
    <location>
        <begin position="347"/>
        <end position="435"/>
    </location>
</feature>
<feature type="region of interest" description="Disordered" evidence="7">
    <location>
        <begin position="71"/>
        <end position="97"/>
    </location>
</feature>
<accession>A0A163S9T9</accession>
<dbReference type="CDD" id="cd00060">
    <property type="entry name" value="FHA"/>
    <property type="match status" value="1"/>
</dbReference>
<feature type="compositionally biased region" description="Low complexity" evidence="7">
    <location>
        <begin position="86"/>
        <end position="96"/>
    </location>
</feature>
<evidence type="ECO:0000256" key="7">
    <source>
        <dbReference type="SAM" id="MobiDB-lite"/>
    </source>
</evidence>
<feature type="compositionally biased region" description="Low complexity" evidence="7">
    <location>
        <begin position="347"/>
        <end position="381"/>
    </location>
</feature>
<evidence type="ECO:0000256" key="3">
    <source>
        <dbReference type="ARBA" id="ARBA00022553"/>
    </source>
</evidence>
<evidence type="ECO:0000256" key="5">
    <source>
        <dbReference type="ARBA" id="ARBA00022989"/>
    </source>
</evidence>
<name>A0A163S9T9_9CELL</name>
<keyword evidence="2" id="KW-1003">Cell membrane</keyword>
<dbReference type="InterPro" id="IPR010432">
    <property type="entry name" value="RDD"/>
</dbReference>
<evidence type="ECO:0000313" key="10">
    <source>
        <dbReference type="EMBL" id="KZM36154.1"/>
    </source>
</evidence>
<dbReference type="Proteomes" id="UP000076447">
    <property type="component" value="Unassembled WGS sequence"/>
</dbReference>
<dbReference type="STRING" id="43678.OJAG_11730"/>
<comment type="caution">
    <text evidence="10">The sequence shown here is derived from an EMBL/GenBank/DDBJ whole genome shotgun (WGS) entry which is preliminary data.</text>
</comment>
<dbReference type="GO" id="GO:0005886">
    <property type="term" value="C:plasma membrane"/>
    <property type="evidence" value="ECO:0007669"/>
    <property type="project" value="UniProtKB-SubCell"/>
</dbReference>
<feature type="compositionally biased region" description="Low complexity" evidence="7">
    <location>
        <begin position="407"/>
        <end position="420"/>
    </location>
</feature>
<keyword evidence="4 8" id="KW-0812">Transmembrane</keyword>
<reference evidence="10 11" key="1">
    <citation type="submission" date="2016-01" db="EMBL/GenBank/DDBJ databases">
        <title>Genome sequence of Oerskovia enterophila VJag, an agar and cellulose degrading bacterium.</title>
        <authorList>
            <person name="Poehlein A."/>
            <person name="Jag V."/>
            <person name="Bengelsdorf F."/>
            <person name="Duerre P."/>
            <person name="Daniel R."/>
        </authorList>
    </citation>
    <scope>NUCLEOTIDE SEQUENCE [LARGE SCALE GENOMIC DNA]</scope>
    <source>
        <strain evidence="10 11">VJag</strain>
    </source>
</reference>
<dbReference type="Pfam" id="PF00498">
    <property type="entry name" value="FHA"/>
    <property type="match status" value="1"/>
</dbReference>
<evidence type="ECO:0000256" key="6">
    <source>
        <dbReference type="ARBA" id="ARBA00023136"/>
    </source>
</evidence>
<evidence type="ECO:0000256" key="8">
    <source>
        <dbReference type="SAM" id="Phobius"/>
    </source>
</evidence>
<feature type="transmembrane region" description="Helical" evidence="8">
    <location>
        <begin position="157"/>
        <end position="182"/>
    </location>
</feature>
<feature type="transmembrane region" description="Helical" evidence="8">
    <location>
        <begin position="214"/>
        <end position="236"/>
    </location>
</feature>
<dbReference type="Gene3D" id="2.60.200.20">
    <property type="match status" value="1"/>
</dbReference>
<keyword evidence="3" id="KW-0597">Phosphoprotein</keyword>
<comment type="subcellular location">
    <subcellularLocation>
        <location evidence="1">Cell membrane</location>
        <topology evidence="1">Multi-pass membrane protein</topology>
    </subcellularLocation>
</comment>
<gene>
    <name evidence="10" type="ORF">OJAG_11730</name>
</gene>
<keyword evidence="5 8" id="KW-1133">Transmembrane helix</keyword>
<dbReference type="SUPFAM" id="SSF49879">
    <property type="entry name" value="SMAD/FHA domain"/>
    <property type="match status" value="1"/>
</dbReference>
<organism evidence="10 11">
    <name type="scientific">Oerskovia enterophila</name>
    <dbReference type="NCBI Taxonomy" id="43678"/>
    <lineage>
        <taxon>Bacteria</taxon>
        <taxon>Bacillati</taxon>
        <taxon>Actinomycetota</taxon>
        <taxon>Actinomycetes</taxon>
        <taxon>Micrococcales</taxon>
        <taxon>Cellulomonadaceae</taxon>
        <taxon>Oerskovia</taxon>
    </lineage>
</organism>
<dbReference type="PANTHER" id="PTHR36115:SF4">
    <property type="entry name" value="MEMBRANE PROTEIN"/>
    <property type="match status" value="1"/>
</dbReference>